<evidence type="ECO:0000313" key="4">
    <source>
        <dbReference type="Proteomes" id="UP001299970"/>
    </source>
</evidence>
<comment type="caution">
    <text evidence="3">The sequence shown here is derived from an EMBL/GenBank/DDBJ whole genome shotgun (WGS) entry which is preliminary data.</text>
</comment>
<keyword evidence="2" id="KW-1133">Transmembrane helix</keyword>
<feature type="compositionally biased region" description="Low complexity" evidence="1">
    <location>
        <begin position="214"/>
        <end position="228"/>
    </location>
</feature>
<feature type="compositionally biased region" description="Low complexity" evidence="1">
    <location>
        <begin position="163"/>
        <end position="178"/>
    </location>
</feature>
<keyword evidence="4" id="KW-1185">Reference proteome</keyword>
<proteinExistence type="predicted"/>
<protein>
    <submittedName>
        <fullName evidence="3">Uncharacterized protein</fullName>
    </submittedName>
</protein>
<dbReference type="Proteomes" id="UP001299970">
    <property type="component" value="Unassembled WGS sequence"/>
</dbReference>
<dbReference type="EMBL" id="JAKXMK010000036">
    <property type="protein sequence ID" value="MCH6170729.1"/>
    <property type="molecule type" value="Genomic_DNA"/>
</dbReference>
<feature type="region of interest" description="Disordered" evidence="1">
    <location>
        <begin position="1"/>
        <end position="182"/>
    </location>
</feature>
<evidence type="ECO:0000256" key="2">
    <source>
        <dbReference type="SAM" id="Phobius"/>
    </source>
</evidence>
<feature type="compositionally biased region" description="Basic and acidic residues" evidence="1">
    <location>
        <begin position="66"/>
        <end position="75"/>
    </location>
</feature>
<feature type="compositionally biased region" description="Polar residues" evidence="1">
    <location>
        <begin position="1"/>
        <end position="15"/>
    </location>
</feature>
<feature type="transmembrane region" description="Helical" evidence="2">
    <location>
        <begin position="321"/>
        <end position="343"/>
    </location>
</feature>
<gene>
    <name evidence="3" type="ORF">MMF94_33920</name>
</gene>
<keyword evidence="2" id="KW-0812">Transmembrane</keyword>
<feature type="region of interest" description="Disordered" evidence="1">
    <location>
        <begin position="214"/>
        <end position="272"/>
    </location>
</feature>
<evidence type="ECO:0000313" key="3">
    <source>
        <dbReference type="EMBL" id="MCH6170729.1"/>
    </source>
</evidence>
<keyword evidence="2" id="KW-0472">Membrane</keyword>
<accession>A0ABS9TQA4</accession>
<dbReference type="RefSeq" id="WP_241041537.1">
    <property type="nucleotide sequence ID" value="NZ_BAAAJF010000016.1"/>
</dbReference>
<feature type="transmembrane region" description="Helical" evidence="2">
    <location>
        <begin position="355"/>
        <end position="375"/>
    </location>
</feature>
<reference evidence="3 4" key="1">
    <citation type="submission" date="2022-03" db="EMBL/GenBank/DDBJ databases">
        <title>Pseudonocardia alaer sp. nov., a novel actinomycete isolated from reed forest soil.</title>
        <authorList>
            <person name="Wang L."/>
        </authorList>
    </citation>
    <scope>NUCLEOTIDE SEQUENCE [LARGE SCALE GENOMIC DNA]</scope>
    <source>
        <strain evidence="3 4">Y-16303</strain>
    </source>
</reference>
<organism evidence="3 4">
    <name type="scientific">Pseudonocardia alaniniphila</name>
    <dbReference type="NCBI Taxonomy" id="75291"/>
    <lineage>
        <taxon>Bacteria</taxon>
        <taxon>Bacillati</taxon>
        <taxon>Actinomycetota</taxon>
        <taxon>Actinomycetes</taxon>
        <taxon>Pseudonocardiales</taxon>
        <taxon>Pseudonocardiaceae</taxon>
        <taxon>Pseudonocardia</taxon>
    </lineage>
</organism>
<name>A0ABS9TQA4_9PSEU</name>
<feature type="compositionally biased region" description="Acidic residues" evidence="1">
    <location>
        <begin position="27"/>
        <end position="59"/>
    </location>
</feature>
<sequence length="393" mass="41192">MTTFTDGVQPSVNPGNGTGSPAPEAAPVEEDASVEDDAPDPVTEESAEHCEEDDADDGTDAGPGWLRDEIQRRIAEGNSTSGGRHARRESVDSTISWGYVPRHSVATPGPGAPRPGPPIGAVSPRPSGLLRQERTGAEPPFAPLAWSRPQQAETADPEPEPPAADADAALPAALPELPARVELRADTSPAPSIVATTTATTPIVAPAVIESPTAPAEATPATDPTSPALEPDPSLSGDPLFTARTPAPGSRSRSATLTPDARDAEEAATGVQDDVESRRVRVVLAERKGVARPVRTVVDIQEGTGVGELLRSNLIGSQLAVALRFAVVAGITLGVLPLLFAMFPEIGRIEVFGLRLPWLLLGVLVYPFLFGIGLWHTRTAERVEQNFADHVQD</sequence>
<evidence type="ECO:0000256" key="1">
    <source>
        <dbReference type="SAM" id="MobiDB-lite"/>
    </source>
</evidence>